<organism evidence="1 2">
    <name type="scientific">Solanum commersonii</name>
    <name type="common">Commerson's wild potato</name>
    <name type="synonym">Commerson's nightshade</name>
    <dbReference type="NCBI Taxonomy" id="4109"/>
    <lineage>
        <taxon>Eukaryota</taxon>
        <taxon>Viridiplantae</taxon>
        <taxon>Streptophyta</taxon>
        <taxon>Embryophyta</taxon>
        <taxon>Tracheophyta</taxon>
        <taxon>Spermatophyta</taxon>
        <taxon>Magnoliopsida</taxon>
        <taxon>eudicotyledons</taxon>
        <taxon>Gunneridae</taxon>
        <taxon>Pentapetalae</taxon>
        <taxon>asterids</taxon>
        <taxon>lamiids</taxon>
        <taxon>Solanales</taxon>
        <taxon>Solanaceae</taxon>
        <taxon>Solanoideae</taxon>
        <taxon>Solaneae</taxon>
        <taxon>Solanum</taxon>
    </lineage>
</organism>
<evidence type="ECO:0000313" key="1">
    <source>
        <dbReference type="EMBL" id="KAG5573102.1"/>
    </source>
</evidence>
<accession>A0A9J5WDZ1</accession>
<keyword evidence="2" id="KW-1185">Reference proteome</keyword>
<dbReference type="AlphaFoldDB" id="A0A9J5WDZ1"/>
<evidence type="ECO:0000313" key="2">
    <source>
        <dbReference type="Proteomes" id="UP000824120"/>
    </source>
</evidence>
<gene>
    <name evidence="1" type="ORF">H5410_062868</name>
</gene>
<name>A0A9J5WDZ1_SOLCO</name>
<reference evidence="1 2" key="1">
    <citation type="submission" date="2020-09" db="EMBL/GenBank/DDBJ databases">
        <title>De no assembly of potato wild relative species, Solanum commersonii.</title>
        <authorList>
            <person name="Cho K."/>
        </authorList>
    </citation>
    <scope>NUCLEOTIDE SEQUENCE [LARGE SCALE GENOMIC DNA]</scope>
    <source>
        <strain evidence="1">LZ3.2</strain>
        <tissue evidence="1">Leaf</tissue>
    </source>
</reference>
<dbReference type="Proteomes" id="UP000824120">
    <property type="component" value="Chromosome 12"/>
</dbReference>
<dbReference type="EMBL" id="JACXVP010000012">
    <property type="protein sequence ID" value="KAG5573102.1"/>
    <property type="molecule type" value="Genomic_DNA"/>
</dbReference>
<protein>
    <submittedName>
        <fullName evidence="1">Uncharacterized protein</fullName>
    </submittedName>
</protein>
<sequence length="100" mass="11215">MQKANIHLFPHSFSDLFMYVSEAVSLPSQGIGVKLRTRHAPSSDLPHLWDYIATKVILSQIKALHEQSFKVRTVCTLSKCLCSWAIADPGCPLSQMDQPF</sequence>
<proteinExistence type="predicted"/>
<comment type="caution">
    <text evidence="1">The sequence shown here is derived from an EMBL/GenBank/DDBJ whole genome shotgun (WGS) entry which is preliminary data.</text>
</comment>